<dbReference type="OrthoDB" id="1708823at2759"/>
<name>A0A9N9JFQ3_9GLOM</name>
<dbReference type="GO" id="GO:0008641">
    <property type="term" value="F:ubiquitin-like modifier activating enzyme activity"/>
    <property type="evidence" value="ECO:0007669"/>
    <property type="project" value="InterPro"/>
</dbReference>
<sequence length="117" mass="13032">HDGKLPSTSAEKKQFKQLIENGRRNADEENFNEALANAWRAFTPTKVTSQVQEIFNDPECESITANSSSFWIITRAIRDFVTNEGQGLLPLAGAVPDMKADTSTYVTLQTVYATDDF</sequence>
<evidence type="ECO:0000313" key="1">
    <source>
        <dbReference type="EMBL" id="CAG8779612.1"/>
    </source>
</evidence>
<accession>A0A9N9JFQ3</accession>
<evidence type="ECO:0000313" key="2">
    <source>
        <dbReference type="Proteomes" id="UP000789396"/>
    </source>
</evidence>
<dbReference type="Proteomes" id="UP000789396">
    <property type="component" value="Unassembled WGS sequence"/>
</dbReference>
<keyword evidence="2" id="KW-1185">Reference proteome</keyword>
<organism evidence="1 2">
    <name type="scientific">Racocetra fulgida</name>
    <dbReference type="NCBI Taxonomy" id="60492"/>
    <lineage>
        <taxon>Eukaryota</taxon>
        <taxon>Fungi</taxon>
        <taxon>Fungi incertae sedis</taxon>
        <taxon>Mucoromycota</taxon>
        <taxon>Glomeromycotina</taxon>
        <taxon>Glomeromycetes</taxon>
        <taxon>Diversisporales</taxon>
        <taxon>Gigasporaceae</taxon>
        <taxon>Racocetra</taxon>
    </lineage>
</organism>
<protein>
    <submittedName>
        <fullName evidence="1">18561_t:CDS:1</fullName>
    </submittedName>
</protein>
<dbReference type="AlphaFoldDB" id="A0A9N9JFQ3"/>
<comment type="caution">
    <text evidence="1">The sequence shown here is derived from an EMBL/GenBank/DDBJ whole genome shotgun (WGS) entry which is preliminary data.</text>
</comment>
<feature type="non-terminal residue" evidence="1">
    <location>
        <position position="1"/>
    </location>
</feature>
<proteinExistence type="predicted"/>
<dbReference type="SUPFAM" id="SSF69572">
    <property type="entry name" value="Activating enzymes of the ubiquitin-like proteins"/>
    <property type="match status" value="1"/>
</dbReference>
<gene>
    <name evidence="1" type="ORF">RFULGI_LOCUS15696</name>
</gene>
<dbReference type="InterPro" id="IPR035985">
    <property type="entry name" value="Ubiquitin-activating_enz"/>
</dbReference>
<dbReference type="EMBL" id="CAJVPZ010051783">
    <property type="protein sequence ID" value="CAG8779612.1"/>
    <property type="molecule type" value="Genomic_DNA"/>
</dbReference>
<reference evidence="1" key="1">
    <citation type="submission" date="2021-06" db="EMBL/GenBank/DDBJ databases">
        <authorList>
            <person name="Kallberg Y."/>
            <person name="Tangrot J."/>
            <person name="Rosling A."/>
        </authorList>
    </citation>
    <scope>NUCLEOTIDE SEQUENCE</scope>
    <source>
        <strain evidence="1">IN212</strain>
    </source>
</reference>